<dbReference type="EMBL" id="KV424064">
    <property type="protein sequence ID" value="KZT52498.1"/>
    <property type="molecule type" value="Genomic_DNA"/>
</dbReference>
<evidence type="ECO:0000313" key="2">
    <source>
        <dbReference type="EMBL" id="KZT52498.1"/>
    </source>
</evidence>
<feature type="compositionally biased region" description="Pro residues" evidence="1">
    <location>
        <begin position="66"/>
        <end position="78"/>
    </location>
</feature>
<dbReference type="AlphaFoldDB" id="A0A165DCC4"/>
<proteinExistence type="predicted"/>
<gene>
    <name evidence="2" type="ORF">CALCODRAFT_487074</name>
</gene>
<name>A0A165DCC4_9BASI</name>
<reference evidence="2 3" key="1">
    <citation type="journal article" date="2016" name="Mol. Biol. Evol.">
        <title>Comparative Genomics of Early-Diverging Mushroom-Forming Fungi Provides Insights into the Origins of Lignocellulose Decay Capabilities.</title>
        <authorList>
            <person name="Nagy L.G."/>
            <person name="Riley R."/>
            <person name="Tritt A."/>
            <person name="Adam C."/>
            <person name="Daum C."/>
            <person name="Floudas D."/>
            <person name="Sun H."/>
            <person name="Yadav J.S."/>
            <person name="Pangilinan J."/>
            <person name="Larsson K.H."/>
            <person name="Matsuura K."/>
            <person name="Barry K."/>
            <person name="Labutti K."/>
            <person name="Kuo R."/>
            <person name="Ohm R.A."/>
            <person name="Bhattacharya S.S."/>
            <person name="Shirouzu T."/>
            <person name="Yoshinaga Y."/>
            <person name="Martin F.M."/>
            <person name="Grigoriev I.V."/>
            <person name="Hibbett D.S."/>
        </authorList>
    </citation>
    <scope>NUCLEOTIDE SEQUENCE [LARGE SCALE GENOMIC DNA]</scope>
    <source>
        <strain evidence="2 3">HHB12733</strain>
    </source>
</reference>
<feature type="region of interest" description="Disordered" evidence="1">
    <location>
        <begin position="1"/>
        <end position="96"/>
    </location>
</feature>
<evidence type="ECO:0000256" key="1">
    <source>
        <dbReference type="SAM" id="MobiDB-lite"/>
    </source>
</evidence>
<feature type="region of interest" description="Disordered" evidence="1">
    <location>
        <begin position="123"/>
        <end position="154"/>
    </location>
</feature>
<dbReference type="InParanoid" id="A0A165DCC4"/>
<accession>A0A165DCC4</accession>
<organism evidence="2 3">
    <name type="scientific">Calocera cornea HHB12733</name>
    <dbReference type="NCBI Taxonomy" id="1353952"/>
    <lineage>
        <taxon>Eukaryota</taxon>
        <taxon>Fungi</taxon>
        <taxon>Dikarya</taxon>
        <taxon>Basidiomycota</taxon>
        <taxon>Agaricomycotina</taxon>
        <taxon>Dacrymycetes</taxon>
        <taxon>Dacrymycetales</taxon>
        <taxon>Dacrymycetaceae</taxon>
        <taxon>Calocera</taxon>
    </lineage>
</organism>
<sequence length="204" mass="21469">MEWASALEPGRQRACADPTRPRSAGLGGEGVQKPRPAVAPGWHSHDHPPPPRPLACSLHLLLSTPAPAPSSDPYPPARPTARSASEARSTKPGWTARGLCSGVLRPRLAPLCVCVADTARQLGGPSKPATHSDQHQNQHHQQQQEAIAPPRPGSLRLLSPSLALQARAAPPSPCAIFCLAHLPLARLAAFAYPTPGAHRPSTIV</sequence>
<keyword evidence="3" id="KW-1185">Reference proteome</keyword>
<dbReference type="Proteomes" id="UP000076842">
    <property type="component" value="Unassembled WGS sequence"/>
</dbReference>
<evidence type="ECO:0000313" key="3">
    <source>
        <dbReference type="Proteomes" id="UP000076842"/>
    </source>
</evidence>
<protein>
    <submittedName>
        <fullName evidence="2">Uncharacterized protein</fullName>
    </submittedName>
</protein>